<comment type="caution">
    <text evidence="1">The sequence shown here is derived from an EMBL/GenBank/DDBJ whole genome shotgun (WGS) entry which is preliminary data.</text>
</comment>
<dbReference type="AlphaFoldDB" id="C0EGH5"/>
<organism evidence="1 2">
    <name type="scientific">[Clostridium] methylpentosum DSM 5476</name>
    <dbReference type="NCBI Taxonomy" id="537013"/>
    <lineage>
        <taxon>Bacteria</taxon>
        <taxon>Bacillati</taxon>
        <taxon>Bacillota</taxon>
        <taxon>Clostridia</taxon>
        <taxon>Eubacteriales</taxon>
        <taxon>Oscillospiraceae</taxon>
        <taxon>Oscillospiraceae incertae sedis</taxon>
    </lineage>
</organism>
<reference evidence="1 2" key="1">
    <citation type="submission" date="2009-01" db="EMBL/GenBank/DDBJ databases">
        <authorList>
            <person name="Fulton L."/>
            <person name="Clifton S."/>
            <person name="Fulton B."/>
            <person name="Xu J."/>
            <person name="Minx P."/>
            <person name="Pepin K.H."/>
            <person name="Johnson M."/>
            <person name="Bhonagiri V."/>
            <person name="Nash W.E."/>
            <person name="Mardis E.R."/>
            <person name="Wilson R.K."/>
        </authorList>
    </citation>
    <scope>NUCLEOTIDE SEQUENCE [LARGE SCALE GENOMIC DNA]</scope>
    <source>
        <strain evidence="1 2">DSM 5476</strain>
    </source>
</reference>
<gene>
    <name evidence="1" type="ORF">CLOSTMETH_02968</name>
</gene>
<proteinExistence type="predicted"/>
<accession>C0EGH5</accession>
<dbReference type="Proteomes" id="UP000003340">
    <property type="component" value="Unassembled WGS sequence"/>
</dbReference>
<evidence type="ECO:0000313" key="1">
    <source>
        <dbReference type="EMBL" id="EEG29451.1"/>
    </source>
</evidence>
<protein>
    <submittedName>
        <fullName evidence="1">Uncharacterized protein</fullName>
    </submittedName>
</protein>
<dbReference type="EMBL" id="ACEC01000102">
    <property type="protein sequence ID" value="EEG29451.1"/>
    <property type="molecule type" value="Genomic_DNA"/>
</dbReference>
<keyword evidence="2" id="KW-1185">Reference proteome</keyword>
<evidence type="ECO:0000313" key="2">
    <source>
        <dbReference type="Proteomes" id="UP000003340"/>
    </source>
</evidence>
<reference evidence="1 2" key="2">
    <citation type="submission" date="2009-02" db="EMBL/GenBank/DDBJ databases">
        <title>Draft genome sequence of Clostridium methylpentosum (DSM 5476).</title>
        <authorList>
            <person name="Sudarsanam P."/>
            <person name="Ley R."/>
            <person name="Guruge J."/>
            <person name="Turnbaugh P.J."/>
            <person name="Mahowald M."/>
            <person name="Liep D."/>
            <person name="Gordon J."/>
        </authorList>
    </citation>
    <scope>NUCLEOTIDE SEQUENCE [LARGE SCALE GENOMIC DNA]</scope>
    <source>
        <strain evidence="1 2">DSM 5476</strain>
    </source>
</reference>
<sequence>MVQRMDLQQPLLWRTCYIPFRIKSTNPFDSPFLKFTQQNQELC</sequence>
<dbReference type="HOGENOM" id="CLU_3231836_0_0_9"/>
<name>C0EGH5_9FIRM</name>